<keyword evidence="3" id="KW-1185">Reference proteome</keyword>
<feature type="compositionally biased region" description="Basic and acidic residues" evidence="1">
    <location>
        <begin position="104"/>
        <end position="115"/>
    </location>
</feature>
<dbReference type="EMBL" id="KZ293699">
    <property type="protein sequence ID" value="PBK84260.1"/>
    <property type="molecule type" value="Genomic_DNA"/>
</dbReference>
<evidence type="ECO:0000256" key="1">
    <source>
        <dbReference type="SAM" id="MobiDB-lite"/>
    </source>
</evidence>
<accession>A0A2H3CQX0</accession>
<evidence type="ECO:0000313" key="2">
    <source>
        <dbReference type="EMBL" id="PBK84260.1"/>
    </source>
</evidence>
<dbReference type="OrthoDB" id="10519332at2759"/>
<protein>
    <submittedName>
        <fullName evidence="2">Uncharacterized protein</fullName>
    </submittedName>
</protein>
<proteinExistence type="predicted"/>
<dbReference type="AlphaFoldDB" id="A0A2H3CQX0"/>
<dbReference type="InParanoid" id="A0A2H3CQX0"/>
<organism evidence="2 3">
    <name type="scientific">Armillaria gallica</name>
    <name type="common">Bulbous honey fungus</name>
    <name type="synonym">Armillaria bulbosa</name>
    <dbReference type="NCBI Taxonomy" id="47427"/>
    <lineage>
        <taxon>Eukaryota</taxon>
        <taxon>Fungi</taxon>
        <taxon>Dikarya</taxon>
        <taxon>Basidiomycota</taxon>
        <taxon>Agaricomycotina</taxon>
        <taxon>Agaricomycetes</taxon>
        <taxon>Agaricomycetidae</taxon>
        <taxon>Agaricales</taxon>
        <taxon>Marasmiineae</taxon>
        <taxon>Physalacriaceae</taxon>
        <taxon>Armillaria</taxon>
    </lineage>
</organism>
<feature type="region of interest" description="Disordered" evidence="1">
    <location>
        <begin position="102"/>
        <end position="122"/>
    </location>
</feature>
<gene>
    <name evidence="2" type="ORF">ARMGADRAFT_610012</name>
</gene>
<dbReference type="Proteomes" id="UP000217790">
    <property type="component" value="Unassembled WGS sequence"/>
</dbReference>
<reference evidence="3" key="1">
    <citation type="journal article" date="2017" name="Nat. Ecol. Evol.">
        <title>Genome expansion and lineage-specific genetic innovations in the forest pathogenic fungi Armillaria.</title>
        <authorList>
            <person name="Sipos G."/>
            <person name="Prasanna A.N."/>
            <person name="Walter M.C."/>
            <person name="O'Connor E."/>
            <person name="Balint B."/>
            <person name="Krizsan K."/>
            <person name="Kiss B."/>
            <person name="Hess J."/>
            <person name="Varga T."/>
            <person name="Slot J."/>
            <person name="Riley R."/>
            <person name="Boka B."/>
            <person name="Rigling D."/>
            <person name="Barry K."/>
            <person name="Lee J."/>
            <person name="Mihaltcheva S."/>
            <person name="LaButti K."/>
            <person name="Lipzen A."/>
            <person name="Waldron R."/>
            <person name="Moloney N.M."/>
            <person name="Sperisen C."/>
            <person name="Kredics L."/>
            <person name="Vagvoelgyi C."/>
            <person name="Patrignani A."/>
            <person name="Fitzpatrick D."/>
            <person name="Nagy I."/>
            <person name="Doyle S."/>
            <person name="Anderson J.B."/>
            <person name="Grigoriev I.V."/>
            <person name="Gueldener U."/>
            <person name="Muensterkoetter M."/>
            <person name="Nagy L.G."/>
        </authorList>
    </citation>
    <scope>NUCLEOTIDE SEQUENCE [LARGE SCALE GENOMIC DNA]</scope>
    <source>
        <strain evidence="3">Ar21-2</strain>
    </source>
</reference>
<evidence type="ECO:0000313" key="3">
    <source>
        <dbReference type="Proteomes" id="UP000217790"/>
    </source>
</evidence>
<name>A0A2H3CQX0_ARMGA</name>
<sequence>MHSIYHMAFELRNGRGCTHEEEGVRGVQNTTTRAARTERWICTEVDRRLQNPPFPFASSLARFDVELTGRLIWRVQHGTFGSTLHPSLWEYAIQTEQELASSAESRRARGGEDGVRGGTCMREGHTHVRERNHMREGTSVVGCCGCGGWSVERPFFIMTGIFMEKRKCTR</sequence>